<gene>
    <name evidence="2" type="ORF">ACHHYP_12090</name>
</gene>
<dbReference type="EMBL" id="JNBR01001754">
    <property type="protein sequence ID" value="OQR85208.1"/>
    <property type="molecule type" value="Genomic_DNA"/>
</dbReference>
<feature type="coiled-coil region" evidence="1">
    <location>
        <begin position="66"/>
        <end position="93"/>
    </location>
</feature>
<sequence>MVASKPRFRNAYQRKMQRIYRQAMTNERLALRAHIASLEAEAKCRMSPLQTITSPLTTMLSWADVALALQEEVSAAKLENQQLRTRVQQCRDLILRLELAGVHYR</sequence>
<dbReference type="Proteomes" id="UP000243579">
    <property type="component" value="Unassembled WGS sequence"/>
</dbReference>
<proteinExistence type="predicted"/>
<evidence type="ECO:0000313" key="2">
    <source>
        <dbReference type="EMBL" id="OQR85208.1"/>
    </source>
</evidence>
<organism evidence="2 3">
    <name type="scientific">Achlya hypogyna</name>
    <name type="common">Oomycete</name>
    <name type="synonym">Protoachlya hypogyna</name>
    <dbReference type="NCBI Taxonomy" id="1202772"/>
    <lineage>
        <taxon>Eukaryota</taxon>
        <taxon>Sar</taxon>
        <taxon>Stramenopiles</taxon>
        <taxon>Oomycota</taxon>
        <taxon>Saprolegniomycetes</taxon>
        <taxon>Saprolegniales</taxon>
        <taxon>Achlyaceae</taxon>
        <taxon>Achlya</taxon>
    </lineage>
</organism>
<evidence type="ECO:0000256" key="1">
    <source>
        <dbReference type="SAM" id="Coils"/>
    </source>
</evidence>
<evidence type="ECO:0000313" key="3">
    <source>
        <dbReference type="Proteomes" id="UP000243579"/>
    </source>
</evidence>
<reference evidence="2 3" key="1">
    <citation type="journal article" date="2014" name="Genome Biol. Evol.">
        <title>The secreted proteins of Achlya hypogyna and Thraustotheca clavata identify the ancestral oomycete secretome and reveal gene acquisitions by horizontal gene transfer.</title>
        <authorList>
            <person name="Misner I."/>
            <person name="Blouin N."/>
            <person name="Leonard G."/>
            <person name="Richards T.A."/>
            <person name="Lane C.E."/>
        </authorList>
    </citation>
    <scope>NUCLEOTIDE SEQUENCE [LARGE SCALE GENOMIC DNA]</scope>
    <source>
        <strain evidence="2 3">ATCC 48635</strain>
    </source>
</reference>
<protein>
    <submittedName>
        <fullName evidence="2">Uncharacterized protein</fullName>
    </submittedName>
</protein>
<dbReference type="OrthoDB" id="10455133at2759"/>
<keyword evidence="1" id="KW-0175">Coiled coil</keyword>
<accession>A0A1V9YHM0</accession>
<name>A0A1V9YHM0_ACHHY</name>
<comment type="caution">
    <text evidence="2">The sequence shown here is derived from an EMBL/GenBank/DDBJ whole genome shotgun (WGS) entry which is preliminary data.</text>
</comment>
<dbReference type="AlphaFoldDB" id="A0A1V9YHM0"/>
<keyword evidence="3" id="KW-1185">Reference proteome</keyword>